<evidence type="ECO:0000313" key="2">
    <source>
        <dbReference type="EMBL" id="CEJ06585.1"/>
    </source>
</evidence>
<accession>A0A8S0WWQ7</accession>
<dbReference type="AlphaFoldDB" id="A0A8S0WWQ7"/>
<proteinExistence type="predicted"/>
<organism evidence="1">
    <name type="scientific">Acididesulfobacillus acetoxydans</name>
    <dbReference type="NCBI Taxonomy" id="1561005"/>
    <lineage>
        <taxon>Bacteria</taxon>
        <taxon>Bacillati</taxon>
        <taxon>Bacillota</taxon>
        <taxon>Clostridia</taxon>
        <taxon>Eubacteriales</taxon>
        <taxon>Peptococcaceae</taxon>
        <taxon>Acididesulfobacillus</taxon>
    </lineage>
</organism>
<dbReference type="KEGG" id="aacx:DEACI_1104"/>
<evidence type="ECO:0000313" key="3">
    <source>
        <dbReference type="Proteomes" id="UP001071230"/>
    </source>
</evidence>
<dbReference type="EMBL" id="LR746496">
    <property type="protein sequence ID" value="CAA7600451.1"/>
    <property type="molecule type" value="Genomic_DNA"/>
</dbReference>
<sequence length="50" mass="5749">MPVPGAKFMLKLNLDNGEEAFVAHRLHRKKSRRVARCLSDTRFQGIALRL</sequence>
<reference evidence="2" key="1">
    <citation type="submission" date="2014-11" db="EMBL/GenBank/DDBJ databases">
        <authorList>
            <person name="Hornung B.V."/>
        </authorList>
    </citation>
    <scope>NUCLEOTIDE SEQUENCE</scope>
    <source>
        <strain evidence="2">INE</strain>
    </source>
</reference>
<reference evidence="1" key="2">
    <citation type="submission" date="2020-01" db="EMBL/GenBank/DDBJ databases">
        <authorList>
            <person name="Hornung B."/>
        </authorList>
    </citation>
    <scope>NUCLEOTIDE SEQUENCE</scope>
    <source>
        <strain evidence="1">PacBioINE</strain>
    </source>
</reference>
<keyword evidence="3" id="KW-1185">Reference proteome</keyword>
<evidence type="ECO:0000313" key="1">
    <source>
        <dbReference type="EMBL" id="CAA7600451.1"/>
    </source>
</evidence>
<protein>
    <submittedName>
        <fullName evidence="1">Uncharacterized protein</fullName>
    </submittedName>
</protein>
<name>A0A8S0WWQ7_9FIRM</name>
<dbReference type="Proteomes" id="UP000836597">
    <property type="component" value="Chromosome"/>
</dbReference>
<gene>
    <name evidence="2" type="ORF">DEACI_1034</name>
    <name evidence="1" type="ORF">DEACI_1104</name>
</gene>
<dbReference type="Proteomes" id="UP001071230">
    <property type="component" value="Unassembled WGS sequence"/>
</dbReference>
<dbReference type="EMBL" id="CDGJ01000032">
    <property type="protein sequence ID" value="CEJ06585.1"/>
    <property type="molecule type" value="Genomic_DNA"/>
</dbReference>